<feature type="transmembrane region" description="Helical" evidence="7">
    <location>
        <begin position="381"/>
        <end position="403"/>
    </location>
</feature>
<feature type="transmembrane region" description="Helical" evidence="7">
    <location>
        <begin position="498"/>
        <end position="517"/>
    </location>
</feature>
<evidence type="ECO:0000256" key="6">
    <source>
        <dbReference type="ARBA" id="ARBA00023136"/>
    </source>
</evidence>
<dbReference type="PANTHER" id="PTHR23511:SF5">
    <property type="entry name" value="MAJOR FACILITATOR-TYPE TRANSPORTER HXNZ-RELATED"/>
    <property type="match status" value="1"/>
</dbReference>
<name>A0A3D8QH88_9EURO</name>
<evidence type="ECO:0000256" key="4">
    <source>
        <dbReference type="ARBA" id="ARBA00022692"/>
    </source>
</evidence>
<dbReference type="PANTHER" id="PTHR23511">
    <property type="entry name" value="SYNAPTIC VESICLE GLYCOPROTEIN 2"/>
    <property type="match status" value="1"/>
</dbReference>
<dbReference type="Gene3D" id="1.20.1250.20">
    <property type="entry name" value="MFS general substrate transporter like domains"/>
    <property type="match status" value="1"/>
</dbReference>
<dbReference type="CDD" id="cd17316">
    <property type="entry name" value="MFS_SV2_like"/>
    <property type="match status" value="1"/>
</dbReference>
<dbReference type="GO" id="GO:0022857">
    <property type="term" value="F:transmembrane transporter activity"/>
    <property type="evidence" value="ECO:0007669"/>
    <property type="project" value="InterPro"/>
</dbReference>
<evidence type="ECO:0000313" key="10">
    <source>
        <dbReference type="Proteomes" id="UP000256690"/>
    </source>
</evidence>
<dbReference type="OrthoDB" id="4139357at2759"/>
<feature type="transmembrane region" description="Helical" evidence="7">
    <location>
        <begin position="435"/>
        <end position="456"/>
    </location>
</feature>
<dbReference type="GO" id="GO:0016020">
    <property type="term" value="C:membrane"/>
    <property type="evidence" value="ECO:0007669"/>
    <property type="project" value="UniProtKB-SubCell"/>
</dbReference>
<dbReference type="InterPro" id="IPR011701">
    <property type="entry name" value="MFS"/>
</dbReference>
<feature type="transmembrane region" description="Helical" evidence="7">
    <location>
        <begin position="232"/>
        <end position="254"/>
    </location>
</feature>
<dbReference type="AlphaFoldDB" id="A0A3D8QH88"/>
<dbReference type="InterPro" id="IPR036259">
    <property type="entry name" value="MFS_trans_sf"/>
</dbReference>
<feature type="domain" description="Major facilitator superfamily (MFS) profile" evidence="8">
    <location>
        <begin position="66"/>
        <end position="520"/>
    </location>
</feature>
<dbReference type="Proteomes" id="UP000256690">
    <property type="component" value="Unassembled WGS sequence"/>
</dbReference>
<feature type="transmembrane region" description="Helical" evidence="7">
    <location>
        <begin position="138"/>
        <end position="166"/>
    </location>
</feature>
<dbReference type="PROSITE" id="PS50850">
    <property type="entry name" value="MFS"/>
    <property type="match status" value="1"/>
</dbReference>
<comment type="caution">
    <text evidence="9">The sequence shown here is derived from an EMBL/GenBank/DDBJ whole genome shotgun (WGS) entry which is preliminary data.</text>
</comment>
<dbReference type="InterPro" id="IPR020846">
    <property type="entry name" value="MFS_dom"/>
</dbReference>
<protein>
    <recommendedName>
        <fullName evidence="8">Major facilitator superfamily (MFS) profile domain-containing protein</fullName>
    </recommendedName>
</protein>
<dbReference type="STRING" id="1810919.A0A3D8QH88"/>
<keyword evidence="10" id="KW-1185">Reference proteome</keyword>
<evidence type="ECO:0000313" key="9">
    <source>
        <dbReference type="EMBL" id="RDW61139.1"/>
    </source>
</evidence>
<evidence type="ECO:0000259" key="8">
    <source>
        <dbReference type="PROSITE" id="PS50850"/>
    </source>
</evidence>
<accession>A0A3D8QH88</accession>
<evidence type="ECO:0000256" key="7">
    <source>
        <dbReference type="SAM" id="Phobius"/>
    </source>
</evidence>
<dbReference type="FunFam" id="1.20.1250.20:FF:000171">
    <property type="entry name" value="MFS general substrate transporter"/>
    <property type="match status" value="1"/>
</dbReference>
<dbReference type="EMBL" id="PVWQ01000017">
    <property type="protein sequence ID" value="RDW61139.1"/>
    <property type="molecule type" value="Genomic_DNA"/>
</dbReference>
<evidence type="ECO:0000256" key="1">
    <source>
        <dbReference type="ARBA" id="ARBA00004141"/>
    </source>
</evidence>
<dbReference type="Pfam" id="PF07690">
    <property type="entry name" value="MFS_1"/>
    <property type="match status" value="1"/>
</dbReference>
<dbReference type="SUPFAM" id="SSF103473">
    <property type="entry name" value="MFS general substrate transporter"/>
    <property type="match status" value="1"/>
</dbReference>
<dbReference type="GeneID" id="38121007"/>
<organism evidence="9 10">
    <name type="scientific">Aspergillus mulundensis</name>
    <dbReference type="NCBI Taxonomy" id="1810919"/>
    <lineage>
        <taxon>Eukaryota</taxon>
        <taxon>Fungi</taxon>
        <taxon>Dikarya</taxon>
        <taxon>Ascomycota</taxon>
        <taxon>Pezizomycotina</taxon>
        <taxon>Eurotiomycetes</taxon>
        <taxon>Eurotiomycetidae</taxon>
        <taxon>Eurotiales</taxon>
        <taxon>Aspergillaceae</taxon>
        <taxon>Aspergillus</taxon>
        <taxon>Aspergillus subgen. Nidulantes</taxon>
    </lineage>
</organism>
<evidence type="ECO:0000256" key="2">
    <source>
        <dbReference type="ARBA" id="ARBA00008335"/>
    </source>
</evidence>
<feature type="transmembrane region" description="Helical" evidence="7">
    <location>
        <begin position="106"/>
        <end position="126"/>
    </location>
</feature>
<keyword evidence="6 7" id="KW-0472">Membrane</keyword>
<evidence type="ECO:0000256" key="5">
    <source>
        <dbReference type="ARBA" id="ARBA00022989"/>
    </source>
</evidence>
<gene>
    <name evidence="9" type="ORF">DSM5745_10637</name>
</gene>
<feature type="transmembrane region" description="Helical" evidence="7">
    <location>
        <begin position="187"/>
        <end position="212"/>
    </location>
</feature>
<comment type="subcellular location">
    <subcellularLocation>
        <location evidence="1">Membrane</location>
        <topology evidence="1">Multi-pass membrane protein</topology>
    </subcellularLocation>
</comment>
<reference evidence="9 10" key="1">
    <citation type="journal article" date="2018" name="IMA Fungus">
        <title>IMA Genome-F 9: Draft genome sequence of Annulohypoxylon stygium, Aspergillus mulundensis, Berkeleyomyces basicola (syn. Thielaviopsis basicola), Ceratocystis smalleyi, two Cercospora beticola strains, Coleophoma cylindrospora, Fusarium fracticaudum, Phialophora cf. hyalina, and Morchella septimelata.</title>
        <authorList>
            <person name="Wingfield B.D."/>
            <person name="Bills G.F."/>
            <person name="Dong Y."/>
            <person name="Huang W."/>
            <person name="Nel W.J."/>
            <person name="Swalarsk-Parry B.S."/>
            <person name="Vaghefi N."/>
            <person name="Wilken P.M."/>
            <person name="An Z."/>
            <person name="de Beer Z.W."/>
            <person name="De Vos L."/>
            <person name="Chen L."/>
            <person name="Duong T.A."/>
            <person name="Gao Y."/>
            <person name="Hammerbacher A."/>
            <person name="Kikkert J.R."/>
            <person name="Li Y."/>
            <person name="Li H."/>
            <person name="Li K."/>
            <person name="Li Q."/>
            <person name="Liu X."/>
            <person name="Ma X."/>
            <person name="Naidoo K."/>
            <person name="Pethybridge S.J."/>
            <person name="Sun J."/>
            <person name="Steenkamp E.T."/>
            <person name="van der Nest M.A."/>
            <person name="van Wyk S."/>
            <person name="Wingfield M.J."/>
            <person name="Xiong C."/>
            <person name="Yue Q."/>
            <person name="Zhang X."/>
        </authorList>
    </citation>
    <scope>NUCLEOTIDE SEQUENCE [LARGE SCALE GENOMIC DNA]</scope>
    <source>
        <strain evidence="9 10">DSM 5745</strain>
    </source>
</reference>
<sequence length="525" mass="57211">MEIELDKRDKRPEDVPQEDIGKMEVVDDAEMEQFYGSSTTDAYRLKSELISQCMADIGMGRYQWKLFVVAGFGWVVDNFCSQGISAVQPPIQQEFSGIKQVSYSSVAYYVGMILGASFWGISSDLIGRKPAFNSTLAIAGIFLCGAAGTMNFVAFSALWAVIGTAAGGNVVTDSMIFLEFVPGSHQYLLTALSGWWNLGQLIVSLLAWVFLANFSCPTDATPETCSRADNMGWRYTLITLGALSLAFTFIRIFVFKMPETPRYLLSQGKDQAAVDAVNYVARQNGKPEPLTLSMLQAIDVRLGLTPSTEGLSTREILKENMKEFRGSHYKALFATRKLSRHTALIWAVWLIIGIAYPLYFNFLPSYLSTRFSQNSSLDLTYRNYCIQSAVGVVGPISAAVLVNTFLGRRWMMGISSIVTGVFLFAYVGVKTPSASLAFSCVTGLLGNFEYAVMYAFTPESFPAPHRGTATGTAASLLRFGGLVASLVASETGFTTAPIYASAALWVGVGVVCFGLPFETHGHSAI</sequence>
<evidence type="ECO:0000256" key="3">
    <source>
        <dbReference type="ARBA" id="ARBA00022448"/>
    </source>
</evidence>
<keyword evidence="3" id="KW-0813">Transport</keyword>
<keyword evidence="5 7" id="KW-1133">Transmembrane helix</keyword>
<feature type="transmembrane region" description="Helical" evidence="7">
    <location>
        <begin position="410"/>
        <end position="429"/>
    </location>
</feature>
<feature type="transmembrane region" description="Helical" evidence="7">
    <location>
        <begin position="343"/>
        <end position="361"/>
    </location>
</feature>
<keyword evidence="4 7" id="KW-0812">Transmembrane</keyword>
<dbReference type="RefSeq" id="XP_026598671.1">
    <property type="nucleotide sequence ID" value="XM_026752653.1"/>
</dbReference>
<proteinExistence type="inferred from homology"/>
<comment type="similarity">
    <text evidence="2">Belongs to the major facilitator superfamily.</text>
</comment>